<name>A0A2P2Q0Q0_RHIMU</name>
<dbReference type="AlphaFoldDB" id="A0A2P2Q0Q0"/>
<dbReference type="EMBL" id="GGEC01080086">
    <property type="protein sequence ID" value="MBX60570.1"/>
    <property type="molecule type" value="Transcribed_RNA"/>
</dbReference>
<proteinExistence type="predicted"/>
<organism evidence="1">
    <name type="scientific">Rhizophora mucronata</name>
    <name type="common">Asiatic mangrove</name>
    <dbReference type="NCBI Taxonomy" id="61149"/>
    <lineage>
        <taxon>Eukaryota</taxon>
        <taxon>Viridiplantae</taxon>
        <taxon>Streptophyta</taxon>
        <taxon>Embryophyta</taxon>
        <taxon>Tracheophyta</taxon>
        <taxon>Spermatophyta</taxon>
        <taxon>Magnoliopsida</taxon>
        <taxon>eudicotyledons</taxon>
        <taxon>Gunneridae</taxon>
        <taxon>Pentapetalae</taxon>
        <taxon>rosids</taxon>
        <taxon>fabids</taxon>
        <taxon>Malpighiales</taxon>
        <taxon>Rhizophoraceae</taxon>
        <taxon>Rhizophora</taxon>
    </lineage>
</organism>
<evidence type="ECO:0000313" key="1">
    <source>
        <dbReference type="EMBL" id="MBX60570.1"/>
    </source>
</evidence>
<reference evidence="1" key="1">
    <citation type="submission" date="2018-02" db="EMBL/GenBank/DDBJ databases">
        <title>Rhizophora mucronata_Transcriptome.</title>
        <authorList>
            <person name="Meera S.P."/>
            <person name="Sreeshan A."/>
            <person name="Augustine A."/>
        </authorList>
    </citation>
    <scope>NUCLEOTIDE SEQUENCE</scope>
    <source>
        <tissue evidence="1">Leaf</tissue>
    </source>
</reference>
<protein>
    <submittedName>
        <fullName evidence="1">Uncharacterized protein</fullName>
    </submittedName>
</protein>
<accession>A0A2P2Q0Q0</accession>
<sequence length="16" mass="1728">MTNQSPKTPPLSILSN</sequence>